<evidence type="ECO:0000256" key="3">
    <source>
        <dbReference type="HAMAP-Rule" id="MF_01927"/>
    </source>
</evidence>
<dbReference type="RefSeq" id="WP_309849728.1">
    <property type="nucleotide sequence ID" value="NZ_BAAAIU010000045.1"/>
</dbReference>
<dbReference type="InterPro" id="IPR041729">
    <property type="entry name" value="Formyl-FH4-Hydrolase_C"/>
</dbReference>
<reference evidence="6" key="1">
    <citation type="submission" date="2023-07" db="EMBL/GenBank/DDBJ databases">
        <title>Sequencing the genomes of 1000 actinobacteria strains.</title>
        <authorList>
            <person name="Klenk H.-P."/>
        </authorList>
    </citation>
    <scope>NUCLEOTIDE SEQUENCE</scope>
    <source>
        <strain evidence="6">DSM 13988</strain>
    </source>
</reference>
<proteinExistence type="inferred from homology"/>
<dbReference type="InterPro" id="IPR045865">
    <property type="entry name" value="ACT-like_dom_sf"/>
</dbReference>
<dbReference type="PROSITE" id="PS51671">
    <property type="entry name" value="ACT"/>
    <property type="match status" value="1"/>
</dbReference>
<dbReference type="CDD" id="cd08648">
    <property type="entry name" value="FMT_core_Formyl-FH4-Hydrolase_C"/>
    <property type="match status" value="1"/>
</dbReference>
<comment type="function">
    <text evidence="3">Catalyzes the hydrolysis of 10-formyltetrahydrofolate (formyl-FH4) to formate and tetrahydrofolate (FH4).</text>
</comment>
<gene>
    <name evidence="3" type="primary">purU</name>
    <name evidence="6" type="ORF">J2S35_000621</name>
</gene>
<dbReference type="AlphaFoldDB" id="A0AAE4C4T4"/>
<keyword evidence="2 3" id="KW-0378">Hydrolase</keyword>
<dbReference type="InterPro" id="IPR036477">
    <property type="entry name" value="Formyl_transf_N_sf"/>
</dbReference>
<comment type="caution">
    <text evidence="6">The sequence shown here is derived from an EMBL/GenBank/DDBJ whole genome shotgun (WGS) entry which is preliminary data.</text>
</comment>
<dbReference type="InterPro" id="IPR002376">
    <property type="entry name" value="Formyl_transf_N"/>
</dbReference>
<dbReference type="NCBIfam" id="NF004684">
    <property type="entry name" value="PRK06027.1"/>
    <property type="match status" value="1"/>
</dbReference>
<comment type="catalytic activity">
    <reaction evidence="3">
        <text>(6R)-10-formyltetrahydrofolate + H2O = (6S)-5,6,7,8-tetrahydrofolate + formate + H(+)</text>
        <dbReference type="Rhea" id="RHEA:19833"/>
        <dbReference type="ChEBI" id="CHEBI:15377"/>
        <dbReference type="ChEBI" id="CHEBI:15378"/>
        <dbReference type="ChEBI" id="CHEBI:15740"/>
        <dbReference type="ChEBI" id="CHEBI:57453"/>
        <dbReference type="ChEBI" id="CHEBI:195366"/>
        <dbReference type="EC" id="3.5.1.10"/>
    </reaction>
</comment>
<organism evidence="6 7">
    <name type="scientific">Falsarthrobacter nasiphocae</name>
    <dbReference type="NCBI Taxonomy" id="189863"/>
    <lineage>
        <taxon>Bacteria</taxon>
        <taxon>Bacillati</taxon>
        <taxon>Actinomycetota</taxon>
        <taxon>Actinomycetes</taxon>
        <taxon>Micrococcales</taxon>
        <taxon>Micrococcaceae</taxon>
        <taxon>Falsarthrobacter</taxon>
    </lineage>
</organism>
<keyword evidence="1 3" id="KW-0554">One-carbon metabolism</keyword>
<comment type="pathway">
    <text evidence="3">Purine metabolism; IMP biosynthesis via de novo pathway; formate from 10-formyl-5,6,7,8-tetrahydrofolate: step 1/1.</text>
</comment>
<dbReference type="Proteomes" id="UP001247307">
    <property type="component" value="Unassembled WGS sequence"/>
</dbReference>
<keyword evidence="3" id="KW-0658">Purine biosynthesis</keyword>
<dbReference type="GO" id="GO:0008864">
    <property type="term" value="F:formyltetrahydrofolate deformylase activity"/>
    <property type="evidence" value="ECO:0007669"/>
    <property type="project" value="UniProtKB-UniRule"/>
</dbReference>
<dbReference type="GO" id="GO:0006730">
    <property type="term" value="P:one-carbon metabolic process"/>
    <property type="evidence" value="ECO:0007669"/>
    <property type="project" value="UniProtKB-KW"/>
</dbReference>
<dbReference type="GO" id="GO:0006189">
    <property type="term" value="P:'de novo' IMP biosynthetic process"/>
    <property type="evidence" value="ECO:0007669"/>
    <property type="project" value="UniProtKB-UniRule"/>
</dbReference>
<dbReference type="Gene3D" id="3.40.50.170">
    <property type="entry name" value="Formyl transferase, N-terminal domain"/>
    <property type="match status" value="1"/>
</dbReference>
<dbReference type="InterPro" id="IPR044074">
    <property type="entry name" value="PurU_ACT"/>
</dbReference>
<dbReference type="SUPFAM" id="SSF55021">
    <property type="entry name" value="ACT-like"/>
    <property type="match status" value="1"/>
</dbReference>
<dbReference type="PANTHER" id="PTHR42706:SF1">
    <property type="entry name" value="FORMYLTETRAHYDROFOLATE DEFORMYLASE 2, MITOCHONDRIAL"/>
    <property type="match status" value="1"/>
</dbReference>
<dbReference type="EC" id="3.5.1.10" evidence="3 4"/>
<comment type="similarity">
    <text evidence="3">Belongs to the PurU family.</text>
</comment>
<accession>A0AAE4C4T4</accession>
<feature type="active site" evidence="3">
    <location>
        <position position="231"/>
    </location>
</feature>
<sequence>MSMPPDPRFTITLTCPDRPGIVHGLTGDLVRAGCNVVESQQFSSPDTGAFFMRVTVDAPAGQTAEGLRAAVALSAGEFTMDLRIREDSARMRTLILGSTDEHCVNRLLFAQRAGSLPIDVAAVVSNHPGLSELATFYGVPFHHIPVTRETKPEAEAQLEALIAELDVELVVLARYMQIFSPQLAQSLAGRAINIHHSFLPSFKGARPYHQAHERGVKVIGATAHYVTDDLDEGPIIAQETIPVSHHHSAAQFVEMGREVEGRTLTQAVRWHAEHRILLDGKRTVVFH</sequence>
<dbReference type="Pfam" id="PF00551">
    <property type="entry name" value="Formyl_trans_N"/>
    <property type="match status" value="1"/>
</dbReference>
<feature type="domain" description="ACT" evidence="5">
    <location>
        <begin position="10"/>
        <end position="87"/>
    </location>
</feature>
<evidence type="ECO:0000256" key="2">
    <source>
        <dbReference type="ARBA" id="ARBA00022801"/>
    </source>
</evidence>
<evidence type="ECO:0000259" key="5">
    <source>
        <dbReference type="PROSITE" id="PS51671"/>
    </source>
</evidence>
<dbReference type="Gene3D" id="3.30.70.260">
    <property type="match status" value="1"/>
</dbReference>
<keyword evidence="7" id="KW-1185">Reference proteome</keyword>
<dbReference type="CDD" id="cd04875">
    <property type="entry name" value="ACT_F4HF-DF"/>
    <property type="match status" value="1"/>
</dbReference>
<dbReference type="InterPro" id="IPR002912">
    <property type="entry name" value="ACT_dom"/>
</dbReference>
<evidence type="ECO:0000313" key="6">
    <source>
        <dbReference type="EMBL" id="MDR6891681.1"/>
    </source>
</evidence>
<dbReference type="PRINTS" id="PR01575">
    <property type="entry name" value="FFH4HYDRLASE"/>
</dbReference>
<dbReference type="NCBIfam" id="TIGR00655">
    <property type="entry name" value="PurU"/>
    <property type="match status" value="1"/>
</dbReference>
<dbReference type="EMBL" id="JAVDUI010000001">
    <property type="protein sequence ID" value="MDR6891681.1"/>
    <property type="molecule type" value="Genomic_DNA"/>
</dbReference>
<dbReference type="InterPro" id="IPR004810">
    <property type="entry name" value="PurU"/>
</dbReference>
<protein>
    <recommendedName>
        <fullName evidence="3 4">Formyltetrahydrofolate deformylase</fullName>
        <ecNumber evidence="3 4">3.5.1.10</ecNumber>
    </recommendedName>
    <alternativeName>
        <fullName evidence="3">Formyl-FH(4) hydrolase</fullName>
    </alternativeName>
</protein>
<name>A0AAE4C4T4_9MICC</name>
<evidence type="ECO:0000313" key="7">
    <source>
        <dbReference type="Proteomes" id="UP001247307"/>
    </source>
</evidence>
<evidence type="ECO:0000256" key="4">
    <source>
        <dbReference type="NCBIfam" id="TIGR00655"/>
    </source>
</evidence>
<dbReference type="Pfam" id="PF01842">
    <property type="entry name" value="ACT"/>
    <property type="match status" value="1"/>
</dbReference>
<dbReference type="PIRSF" id="PIRSF036480">
    <property type="entry name" value="FormyFH4_hydr"/>
    <property type="match status" value="1"/>
</dbReference>
<dbReference type="SUPFAM" id="SSF53328">
    <property type="entry name" value="Formyltransferase"/>
    <property type="match status" value="1"/>
</dbReference>
<dbReference type="HAMAP" id="MF_01927">
    <property type="entry name" value="PurU"/>
    <property type="match status" value="1"/>
</dbReference>
<dbReference type="PANTHER" id="PTHR42706">
    <property type="entry name" value="FORMYLTETRAHYDROFOLATE DEFORMYLASE"/>
    <property type="match status" value="1"/>
</dbReference>
<evidence type="ECO:0000256" key="1">
    <source>
        <dbReference type="ARBA" id="ARBA00022563"/>
    </source>
</evidence>